<name>A0A1K0GZE7_9BASI</name>
<feature type="region of interest" description="Disordered" evidence="1">
    <location>
        <begin position="117"/>
        <end position="144"/>
    </location>
</feature>
<evidence type="ECO:0000256" key="1">
    <source>
        <dbReference type="SAM" id="MobiDB-lite"/>
    </source>
</evidence>
<accession>A0A1K0GZE7</accession>
<dbReference type="AlphaFoldDB" id="A0A1K0GZE7"/>
<evidence type="ECO:0000313" key="3">
    <source>
        <dbReference type="Proteomes" id="UP000179920"/>
    </source>
</evidence>
<feature type="compositionally biased region" description="Basic and acidic residues" evidence="1">
    <location>
        <begin position="130"/>
        <end position="142"/>
    </location>
</feature>
<organism evidence="2 3">
    <name type="scientific">Ustilago bromivora</name>
    <dbReference type="NCBI Taxonomy" id="307758"/>
    <lineage>
        <taxon>Eukaryota</taxon>
        <taxon>Fungi</taxon>
        <taxon>Dikarya</taxon>
        <taxon>Basidiomycota</taxon>
        <taxon>Ustilaginomycotina</taxon>
        <taxon>Ustilaginomycetes</taxon>
        <taxon>Ustilaginales</taxon>
        <taxon>Ustilaginaceae</taxon>
        <taxon>Ustilago</taxon>
    </lineage>
</organism>
<dbReference type="EMBL" id="LT558139">
    <property type="protein sequence ID" value="SAM86431.1"/>
    <property type="molecule type" value="Genomic_DNA"/>
</dbReference>
<protein>
    <submittedName>
        <fullName evidence="2">Uncharacterized protein</fullName>
    </submittedName>
</protein>
<dbReference type="OrthoDB" id="10416451at2759"/>
<proteinExistence type="predicted"/>
<evidence type="ECO:0000313" key="2">
    <source>
        <dbReference type="EMBL" id="SAM86431.1"/>
    </source>
</evidence>
<reference evidence="3" key="1">
    <citation type="submission" date="2016-04" db="EMBL/GenBank/DDBJ databases">
        <authorList>
            <person name="Guldener U."/>
            <person name="Guldener U."/>
        </authorList>
    </citation>
    <scope>NUCLEOTIDE SEQUENCE [LARGE SCALE GENOMIC DNA]</scope>
    <source>
        <strain evidence="3">UB2112</strain>
    </source>
</reference>
<dbReference type="Proteomes" id="UP000179920">
    <property type="component" value="Chromosome XXIII"/>
</dbReference>
<gene>
    <name evidence="2" type="ORF">UBRO_21087</name>
</gene>
<sequence>MLQGHFHRVINNKTYGTLEVPKDGPVFKYNGTEGKQVVTPHTIMIECTSHLYFATHELGPFCNHFDLRKQMRACINFSITNKDSITTQILDLKIEGNKPSASSNADSVPYYRASDDGLHSTQDAMSADSEAQHTEMSDKPLCGRETTPTAMPELMQLTNHHLKVLSTLDDKLRWDKKDLLNPKRMTTFTDTDSLLCSIIMNSFSPQLQAEYFPEQGNKPFKIAVDLFDWAVKKCTVHSDLKEYKLLKVTYALKWDQVGSHAYDFLTRWGNTHF</sequence>